<comment type="caution">
    <text evidence="2">The sequence shown here is derived from an EMBL/GenBank/DDBJ whole genome shotgun (WGS) entry which is preliminary data.</text>
</comment>
<feature type="region of interest" description="Disordered" evidence="1">
    <location>
        <begin position="1"/>
        <end position="25"/>
    </location>
</feature>
<dbReference type="Proteomes" id="UP000828390">
    <property type="component" value="Unassembled WGS sequence"/>
</dbReference>
<evidence type="ECO:0000313" key="2">
    <source>
        <dbReference type="EMBL" id="KAH3712625.1"/>
    </source>
</evidence>
<feature type="compositionally biased region" description="Basic and acidic residues" evidence="1">
    <location>
        <begin position="104"/>
        <end position="119"/>
    </location>
</feature>
<keyword evidence="3" id="KW-1185">Reference proteome</keyword>
<evidence type="ECO:0000256" key="1">
    <source>
        <dbReference type="SAM" id="MobiDB-lite"/>
    </source>
</evidence>
<organism evidence="2 3">
    <name type="scientific">Dreissena polymorpha</name>
    <name type="common">Zebra mussel</name>
    <name type="synonym">Mytilus polymorpha</name>
    <dbReference type="NCBI Taxonomy" id="45954"/>
    <lineage>
        <taxon>Eukaryota</taxon>
        <taxon>Metazoa</taxon>
        <taxon>Spiralia</taxon>
        <taxon>Lophotrochozoa</taxon>
        <taxon>Mollusca</taxon>
        <taxon>Bivalvia</taxon>
        <taxon>Autobranchia</taxon>
        <taxon>Heteroconchia</taxon>
        <taxon>Euheterodonta</taxon>
        <taxon>Imparidentia</taxon>
        <taxon>Neoheterodontei</taxon>
        <taxon>Myida</taxon>
        <taxon>Dreissenoidea</taxon>
        <taxon>Dreissenidae</taxon>
        <taxon>Dreissena</taxon>
    </lineage>
</organism>
<reference evidence="2" key="1">
    <citation type="journal article" date="2019" name="bioRxiv">
        <title>The Genome of the Zebra Mussel, Dreissena polymorpha: A Resource for Invasive Species Research.</title>
        <authorList>
            <person name="McCartney M.A."/>
            <person name="Auch B."/>
            <person name="Kono T."/>
            <person name="Mallez S."/>
            <person name="Zhang Y."/>
            <person name="Obille A."/>
            <person name="Becker A."/>
            <person name="Abrahante J.E."/>
            <person name="Garbe J."/>
            <person name="Badalamenti J.P."/>
            <person name="Herman A."/>
            <person name="Mangelson H."/>
            <person name="Liachko I."/>
            <person name="Sullivan S."/>
            <person name="Sone E.D."/>
            <person name="Koren S."/>
            <person name="Silverstein K.A.T."/>
            <person name="Beckman K.B."/>
            <person name="Gohl D.M."/>
        </authorList>
    </citation>
    <scope>NUCLEOTIDE SEQUENCE</scope>
    <source>
        <strain evidence="2">Duluth1</strain>
        <tissue evidence="2">Whole animal</tissue>
    </source>
</reference>
<sequence>MARQRPTRIPTPREQPSVAWEKPLDSNTQLRQSAILKEVRTLRSVALEMETSDPHDILIQSSSKGEPLCFHVQCSWKVQGVDLAGTGAHPSVGSIGRAKVTASAHEKDRRPGDGNHRLT</sequence>
<evidence type="ECO:0000313" key="3">
    <source>
        <dbReference type="Proteomes" id="UP000828390"/>
    </source>
</evidence>
<reference evidence="2" key="2">
    <citation type="submission" date="2020-11" db="EMBL/GenBank/DDBJ databases">
        <authorList>
            <person name="McCartney M.A."/>
            <person name="Auch B."/>
            <person name="Kono T."/>
            <person name="Mallez S."/>
            <person name="Becker A."/>
            <person name="Gohl D.M."/>
            <person name="Silverstein K.A.T."/>
            <person name="Koren S."/>
            <person name="Bechman K.B."/>
            <person name="Herman A."/>
            <person name="Abrahante J.E."/>
            <person name="Garbe J."/>
        </authorList>
    </citation>
    <scope>NUCLEOTIDE SEQUENCE</scope>
    <source>
        <strain evidence="2">Duluth1</strain>
        <tissue evidence="2">Whole animal</tissue>
    </source>
</reference>
<proteinExistence type="predicted"/>
<dbReference type="AlphaFoldDB" id="A0A9D4BWF0"/>
<name>A0A9D4BWF0_DREPO</name>
<protein>
    <submittedName>
        <fullName evidence="2">Uncharacterized protein</fullName>
    </submittedName>
</protein>
<gene>
    <name evidence="2" type="ORF">DPMN_072377</name>
</gene>
<feature type="region of interest" description="Disordered" evidence="1">
    <location>
        <begin position="86"/>
        <end position="119"/>
    </location>
</feature>
<dbReference type="EMBL" id="JAIWYP010000014">
    <property type="protein sequence ID" value="KAH3712625.1"/>
    <property type="molecule type" value="Genomic_DNA"/>
</dbReference>
<accession>A0A9D4BWF0</accession>